<evidence type="ECO:0000313" key="1">
    <source>
        <dbReference type="EMBL" id="KAF2460026.1"/>
    </source>
</evidence>
<accession>A0A6A6P7N9</accession>
<sequence>MRCCTQGRVRLTRNLSAAMQSANGPCRASCIGTAPLSPCLCYANSCLAEPVSCLFSPALPLLHFRICGPSVTTTAPHKILHFRLHAASRVLSSRNHATYRRAGKKYQSAFRRPHQRPERNEPLHAHTAVHSVSDSLNIAGHGNGVPVWPADEQFI</sequence>
<gene>
    <name evidence="1" type="ORF">BDY21DRAFT_183368</name>
</gene>
<organism evidence="1 2">
    <name type="scientific">Lineolata rhizophorae</name>
    <dbReference type="NCBI Taxonomy" id="578093"/>
    <lineage>
        <taxon>Eukaryota</taxon>
        <taxon>Fungi</taxon>
        <taxon>Dikarya</taxon>
        <taxon>Ascomycota</taxon>
        <taxon>Pezizomycotina</taxon>
        <taxon>Dothideomycetes</taxon>
        <taxon>Dothideomycetes incertae sedis</taxon>
        <taxon>Lineolatales</taxon>
        <taxon>Lineolataceae</taxon>
        <taxon>Lineolata</taxon>
    </lineage>
</organism>
<dbReference type="AlphaFoldDB" id="A0A6A6P7N9"/>
<dbReference type="EMBL" id="MU001674">
    <property type="protein sequence ID" value="KAF2460026.1"/>
    <property type="molecule type" value="Genomic_DNA"/>
</dbReference>
<dbReference type="Proteomes" id="UP000799766">
    <property type="component" value="Unassembled WGS sequence"/>
</dbReference>
<keyword evidence="2" id="KW-1185">Reference proteome</keyword>
<proteinExistence type="predicted"/>
<name>A0A6A6P7N9_9PEZI</name>
<protein>
    <submittedName>
        <fullName evidence="1">Uncharacterized protein</fullName>
    </submittedName>
</protein>
<evidence type="ECO:0000313" key="2">
    <source>
        <dbReference type="Proteomes" id="UP000799766"/>
    </source>
</evidence>
<reference evidence="1" key="1">
    <citation type="journal article" date="2020" name="Stud. Mycol.">
        <title>101 Dothideomycetes genomes: a test case for predicting lifestyles and emergence of pathogens.</title>
        <authorList>
            <person name="Haridas S."/>
            <person name="Albert R."/>
            <person name="Binder M."/>
            <person name="Bloem J."/>
            <person name="Labutti K."/>
            <person name="Salamov A."/>
            <person name="Andreopoulos B."/>
            <person name="Baker S."/>
            <person name="Barry K."/>
            <person name="Bills G."/>
            <person name="Bluhm B."/>
            <person name="Cannon C."/>
            <person name="Castanera R."/>
            <person name="Culley D."/>
            <person name="Daum C."/>
            <person name="Ezra D."/>
            <person name="Gonzalez J."/>
            <person name="Henrissat B."/>
            <person name="Kuo A."/>
            <person name="Liang C."/>
            <person name="Lipzen A."/>
            <person name="Lutzoni F."/>
            <person name="Magnuson J."/>
            <person name="Mondo S."/>
            <person name="Nolan M."/>
            <person name="Ohm R."/>
            <person name="Pangilinan J."/>
            <person name="Park H.-J."/>
            <person name="Ramirez L."/>
            <person name="Alfaro M."/>
            <person name="Sun H."/>
            <person name="Tritt A."/>
            <person name="Yoshinaga Y."/>
            <person name="Zwiers L.-H."/>
            <person name="Turgeon B."/>
            <person name="Goodwin S."/>
            <person name="Spatafora J."/>
            <person name="Crous P."/>
            <person name="Grigoriev I."/>
        </authorList>
    </citation>
    <scope>NUCLEOTIDE SEQUENCE</scope>
    <source>
        <strain evidence="1">ATCC 16933</strain>
    </source>
</reference>